<evidence type="ECO:0000313" key="2">
    <source>
        <dbReference type="Proteomes" id="UP001396334"/>
    </source>
</evidence>
<accession>A0ABR1ZCD3</accession>
<comment type="caution">
    <text evidence="1">The sequence shown here is derived from an EMBL/GenBank/DDBJ whole genome shotgun (WGS) entry which is preliminary data.</text>
</comment>
<proteinExistence type="predicted"/>
<name>A0ABR1ZCD3_9ROSI</name>
<evidence type="ECO:0000313" key="1">
    <source>
        <dbReference type="EMBL" id="KAK8477880.1"/>
    </source>
</evidence>
<sequence>MGLIGKLKRKDVDQVNNNFSDFSLSSPATKIRRLDADSSPIIEEESFPENHERAIVLFNTNQLLHHNNTPPLCSSPASTPFFSLHADLISGFKNQLLRATESKSAEAEEIKKENLGCLAVVPWVPSQIPSMESRDSDHEVPMETDEMDVEENCSEKESMQEFQGLKPRDGFHQQQQHCMLPQPPPQNPFTPITWDLGLPLFCLPAKITIHFREYQCLEVGMGVLDVSSLSKD</sequence>
<dbReference type="Proteomes" id="UP001396334">
    <property type="component" value="Unassembled WGS sequence"/>
</dbReference>
<dbReference type="PANTHER" id="PTHR35510">
    <property type="entry name" value="DBH-LIKE MONOOXYGENASE"/>
    <property type="match status" value="1"/>
</dbReference>
<gene>
    <name evidence="1" type="ORF">V6N11_000311</name>
</gene>
<dbReference type="EMBL" id="JBBPBN010001617">
    <property type="protein sequence ID" value="KAK8477880.1"/>
    <property type="molecule type" value="Genomic_DNA"/>
</dbReference>
<protein>
    <submittedName>
        <fullName evidence="1">Uncharacterized protein</fullName>
    </submittedName>
</protein>
<reference evidence="1 2" key="1">
    <citation type="journal article" date="2024" name="G3 (Bethesda)">
        <title>Genome assembly of Hibiscus sabdariffa L. provides insights into metabolisms of medicinal natural products.</title>
        <authorList>
            <person name="Kim T."/>
        </authorList>
    </citation>
    <scope>NUCLEOTIDE SEQUENCE [LARGE SCALE GENOMIC DNA]</scope>
    <source>
        <strain evidence="1">TK-2024</strain>
        <tissue evidence="1">Old leaves</tissue>
    </source>
</reference>
<organism evidence="1 2">
    <name type="scientific">Hibiscus sabdariffa</name>
    <name type="common">roselle</name>
    <dbReference type="NCBI Taxonomy" id="183260"/>
    <lineage>
        <taxon>Eukaryota</taxon>
        <taxon>Viridiplantae</taxon>
        <taxon>Streptophyta</taxon>
        <taxon>Embryophyta</taxon>
        <taxon>Tracheophyta</taxon>
        <taxon>Spermatophyta</taxon>
        <taxon>Magnoliopsida</taxon>
        <taxon>eudicotyledons</taxon>
        <taxon>Gunneridae</taxon>
        <taxon>Pentapetalae</taxon>
        <taxon>rosids</taxon>
        <taxon>malvids</taxon>
        <taxon>Malvales</taxon>
        <taxon>Malvaceae</taxon>
        <taxon>Malvoideae</taxon>
        <taxon>Hibiscus</taxon>
    </lineage>
</organism>
<keyword evidence="2" id="KW-1185">Reference proteome</keyword>
<dbReference type="PANTHER" id="PTHR35510:SF1">
    <property type="entry name" value="DBH-LIKE MONOOXYGENASE"/>
    <property type="match status" value="1"/>
</dbReference>